<sequence>MKQEDKKSKENWIKVINCKYYLGLIVLLFISCKNEIKDIPENIPKNNTVLFGKIEINFPDTIIINKEYKGSVIYSSLFDTLNLEKGKYRFVSLYLKDSEKKTKYSDVKKVAYDTFGMYEDKIRFKVDFKQIGNNYLNGFIEDEVFIEDGKPNGKTRIINKVSEFHKLVFVKER</sequence>
<evidence type="ECO:0000313" key="1">
    <source>
        <dbReference type="EMBL" id="MFB9063890.1"/>
    </source>
</evidence>
<organism evidence="1 2">
    <name type="scientific">Flavobacterium branchiarum</name>
    <dbReference type="NCBI Taxonomy" id="1114870"/>
    <lineage>
        <taxon>Bacteria</taxon>
        <taxon>Pseudomonadati</taxon>
        <taxon>Bacteroidota</taxon>
        <taxon>Flavobacteriia</taxon>
        <taxon>Flavobacteriales</taxon>
        <taxon>Flavobacteriaceae</taxon>
        <taxon>Flavobacterium</taxon>
    </lineage>
</organism>
<comment type="caution">
    <text evidence="1">The sequence shown here is derived from an EMBL/GenBank/DDBJ whole genome shotgun (WGS) entry which is preliminary data.</text>
</comment>
<dbReference type="Proteomes" id="UP001589589">
    <property type="component" value="Unassembled WGS sequence"/>
</dbReference>
<dbReference type="RefSeq" id="WP_290262285.1">
    <property type="nucleotide sequence ID" value="NZ_JAUFQQ010000003.1"/>
</dbReference>
<proteinExistence type="predicted"/>
<dbReference type="EMBL" id="JBHMEX010000026">
    <property type="protein sequence ID" value="MFB9063890.1"/>
    <property type="molecule type" value="Genomic_DNA"/>
</dbReference>
<evidence type="ECO:0008006" key="3">
    <source>
        <dbReference type="Google" id="ProtNLM"/>
    </source>
</evidence>
<name>A0ABV5FK13_9FLAO</name>
<keyword evidence="2" id="KW-1185">Reference proteome</keyword>
<dbReference type="PROSITE" id="PS51257">
    <property type="entry name" value="PROKAR_LIPOPROTEIN"/>
    <property type="match status" value="1"/>
</dbReference>
<gene>
    <name evidence="1" type="ORF">ACFFUQ_07620</name>
</gene>
<reference evidence="1 2" key="1">
    <citation type="submission" date="2024-09" db="EMBL/GenBank/DDBJ databases">
        <authorList>
            <person name="Sun Q."/>
            <person name="Mori K."/>
        </authorList>
    </citation>
    <scope>NUCLEOTIDE SEQUENCE [LARGE SCALE GENOMIC DNA]</scope>
    <source>
        <strain evidence="1 2">CECT 7908</strain>
    </source>
</reference>
<accession>A0ABV5FK13</accession>
<protein>
    <recommendedName>
        <fullName evidence="3">DUF4249 family protein</fullName>
    </recommendedName>
</protein>
<evidence type="ECO:0000313" key="2">
    <source>
        <dbReference type="Proteomes" id="UP001589589"/>
    </source>
</evidence>